<evidence type="ECO:0000313" key="3">
    <source>
        <dbReference type="Proteomes" id="UP001064489"/>
    </source>
</evidence>
<evidence type="ECO:0000313" key="2">
    <source>
        <dbReference type="EMBL" id="KAI9193922.1"/>
    </source>
</evidence>
<dbReference type="Proteomes" id="UP001064489">
    <property type="component" value="Chromosome 1"/>
</dbReference>
<comment type="caution">
    <text evidence="2">The sequence shown here is derived from an EMBL/GenBank/DDBJ whole genome shotgun (WGS) entry which is preliminary data.</text>
</comment>
<name>A0AAD5JCC6_ACENE</name>
<protein>
    <submittedName>
        <fullName evidence="2">Uncharacterized protein</fullName>
    </submittedName>
</protein>
<dbReference type="EMBL" id="JAJSOW010000003">
    <property type="protein sequence ID" value="KAI9193922.1"/>
    <property type="molecule type" value="Genomic_DNA"/>
</dbReference>
<sequence>MGENIQEDNSGRRVNDFSSDMIVEDIGKVDGGGGLGVTHGAPTLDNDVNGVKEKSLRRDVIHAKYVVGSDTNMNGGAGVNFVVPAFNIVVDVATEKRLSKEVAHARHAIGFDTNMHGKVNTDIKCNQPIHVSGSGKVCENDKGGGNQDRNECGYQVDNEFGGNVEVIKKKRKWKRWRREGGRRDSNTEGELWVKKRGSSDLEEPKVAIVKKQRAYAGDINGAENDAGEHGLASVDEHGPASEEAKRDKGKDADEQEAEAQGEADDLVESDYNQEAEDIAAETFVDPTKFWDTLQVPIYHLKIVHLVFILKLAQMN</sequence>
<dbReference type="AlphaFoldDB" id="A0AAD5JCC6"/>
<organism evidence="2 3">
    <name type="scientific">Acer negundo</name>
    <name type="common">Box elder</name>
    <dbReference type="NCBI Taxonomy" id="4023"/>
    <lineage>
        <taxon>Eukaryota</taxon>
        <taxon>Viridiplantae</taxon>
        <taxon>Streptophyta</taxon>
        <taxon>Embryophyta</taxon>
        <taxon>Tracheophyta</taxon>
        <taxon>Spermatophyta</taxon>
        <taxon>Magnoliopsida</taxon>
        <taxon>eudicotyledons</taxon>
        <taxon>Gunneridae</taxon>
        <taxon>Pentapetalae</taxon>
        <taxon>rosids</taxon>
        <taxon>malvids</taxon>
        <taxon>Sapindales</taxon>
        <taxon>Sapindaceae</taxon>
        <taxon>Hippocastanoideae</taxon>
        <taxon>Acereae</taxon>
        <taxon>Acer</taxon>
    </lineage>
</organism>
<reference evidence="2" key="1">
    <citation type="journal article" date="2022" name="Plant J.">
        <title>Strategies of tolerance reflected in two North American maple genomes.</title>
        <authorList>
            <person name="McEvoy S.L."/>
            <person name="Sezen U.U."/>
            <person name="Trouern-Trend A."/>
            <person name="McMahon S.M."/>
            <person name="Schaberg P.G."/>
            <person name="Yang J."/>
            <person name="Wegrzyn J.L."/>
            <person name="Swenson N.G."/>
        </authorList>
    </citation>
    <scope>NUCLEOTIDE SEQUENCE</scope>
    <source>
        <strain evidence="2">91603</strain>
    </source>
</reference>
<gene>
    <name evidence="2" type="ORF">LWI28_001392</name>
</gene>
<evidence type="ECO:0000256" key="1">
    <source>
        <dbReference type="SAM" id="MobiDB-lite"/>
    </source>
</evidence>
<reference evidence="2" key="2">
    <citation type="submission" date="2023-02" db="EMBL/GenBank/DDBJ databases">
        <authorList>
            <person name="Swenson N.G."/>
            <person name="Wegrzyn J.L."/>
            <person name="Mcevoy S.L."/>
        </authorList>
    </citation>
    <scope>NUCLEOTIDE SEQUENCE</scope>
    <source>
        <strain evidence="2">91603</strain>
        <tissue evidence="2">Leaf</tissue>
    </source>
</reference>
<proteinExistence type="predicted"/>
<accession>A0AAD5JCC6</accession>
<feature type="region of interest" description="Disordered" evidence="1">
    <location>
        <begin position="220"/>
        <end position="268"/>
    </location>
</feature>
<feature type="compositionally biased region" description="Acidic residues" evidence="1">
    <location>
        <begin position="253"/>
        <end position="268"/>
    </location>
</feature>
<feature type="compositionally biased region" description="Basic and acidic residues" evidence="1">
    <location>
        <begin position="234"/>
        <end position="252"/>
    </location>
</feature>
<keyword evidence="3" id="KW-1185">Reference proteome</keyword>